<sequence>MSISAKDDQGQDVTSNLVLHATSSAPREVSVDTDINYISNNEIILYQHNTSVTNATITLGTIGEVAQQVQVKINVELVECPPGLTLDSTGKCSCSGDFADRVECSNLNFSSFILRGFWIGEYQYNGNTDIVVGHCRNCKYTTNSEGGRLPLGESFAEVEDFLCGPFQTGVLCSGCTEGYAPAFNTDEFHCVKCDDKHIIWGIVLFILLDIIFPFVLLVAIFVSDVPLTSGLLHGPILFGQMITTVIPLDGDGIITYQSIFHQGATEIAEKVYSIFYDLFNIEFFMSLQNYCVSKDISYAGIIALQYLSAYLPFVFVVLVAIVFYCNDANFKYCRIFNCRKPSCLEKFSWAKSFEHTPNALATFILLSYTKIAVITGYLLTPASLWTANGSTSYNGKQVMCTISYCCAFVSVLLPC</sequence>
<evidence type="ECO:0008006" key="3">
    <source>
        <dbReference type="Google" id="ProtNLM"/>
    </source>
</evidence>
<organism evidence="2">
    <name type="scientific">Amphimedon queenslandica</name>
    <name type="common">Sponge</name>
    <dbReference type="NCBI Taxonomy" id="400682"/>
    <lineage>
        <taxon>Eukaryota</taxon>
        <taxon>Metazoa</taxon>
        <taxon>Porifera</taxon>
        <taxon>Demospongiae</taxon>
        <taxon>Heteroscleromorpha</taxon>
        <taxon>Haplosclerida</taxon>
        <taxon>Niphatidae</taxon>
        <taxon>Amphimedon</taxon>
    </lineage>
</organism>
<protein>
    <recommendedName>
        <fullName evidence="3">Tyrosine-protein kinase ephrin type A/B receptor-like domain-containing protein</fullName>
    </recommendedName>
</protein>
<keyword evidence="1" id="KW-0812">Transmembrane</keyword>
<feature type="transmembrane region" description="Helical" evidence="1">
    <location>
        <begin position="198"/>
        <end position="222"/>
    </location>
</feature>
<name>A0A1X7U8B4_AMPQE</name>
<reference evidence="2" key="1">
    <citation type="submission" date="2017-05" db="UniProtKB">
        <authorList>
            <consortium name="EnsemblMetazoa"/>
        </authorList>
    </citation>
    <scope>IDENTIFICATION</scope>
</reference>
<dbReference type="EnsemblMetazoa" id="Aqu2.1.23734_001">
    <property type="protein sequence ID" value="Aqu2.1.23734_001"/>
    <property type="gene ID" value="Aqu2.1.23734"/>
</dbReference>
<keyword evidence="1" id="KW-0472">Membrane</keyword>
<dbReference type="InParanoid" id="A0A1X7U8B4"/>
<keyword evidence="1" id="KW-1133">Transmembrane helix</keyword>
<accession>A0A1X7U8B4</accession>
<dbReference type="AlphaFoldDB" id="A0A1X7U8B4"/>
<evidence type="ECO:0000256" key="1">
    <source>
        <dbReference type="SAM" id="Phobius"/>
    </source>
</evidence>
<proteinExistence type="predicted"/>
<evidence type="ECO:0000313" key="2">
    <source>
        <dbReference type="EnsemblMetazoa" id="Aqu2.1.23734_001"/>
    </source>
</evidence>
<feature type="transmembrane region" description="Helical" evidence="1">
    <location>
        <begin position="303"/>
        <end position="324"/>
    </location>
</feature>